<name>A0A382SUQ8_9ZZZZ</name>
<evidence type="ECO:0000256" key="1">
    <source>
        <dbReference type="SAM" id="Phobius"/>
    </source>
</evidence>
<keyword evidence="1" id="KW-1133">Transmembrane helix</keyword>
<gene>
    <name evidence="2" type="ORF">METZ01_LOCUS366059</name>
</gene>
<reference evidence="2" key="1">
    <citation type="submission" date="2018-05" db="EMBL/GenBank/DDBJ databases">
        <authorList>
            <person name="Lanie J.A."/>
            <person name="Ng W.-L."/>
            <person name="Kazmierczak K.M."/>
            <person name="Andrzejewski T.M."/>
            <person name="Davidsen T.M."/>
            <person name="Wayne K.J."/>
            <person name="Tettelin H."/>
            <person name="Glass J.I."/>
            <person name="Rusch D."/>
            <person name="Podicherti R."/>
            <person name="Tsui H.-C.T."/>
            <person name="Winkler M.E."/>
        </authorList>
    </citation>
    <scope>NUCLEOTIDE SEQUENCE</scope>
</reference>
<proteinExistence type="predicted"/>
<dbReference type="PANTHER" id="PTHR30325">
    <property type="entry name" value="MEMBRANE COMPONENT OF ABC TRANSPORTER"/>
    <property type="match status" value="1"/>
</dbReference>
<dbReference type="GO" id="GO:0042884">
    <property type="term" value="P:microcin transport"/>
    <property type="evidence" value="ECO:0007669"/>
    <property type="project" value="TreeGrafter"/>
</dbReference>
<feature type="non-terminal residue" evidence="2">
    <location>
        <position position="52"/>
    </location>
</feature>
<keyword evidence="1" id="KW-0812">Transmembrane</keyword>
<dbReference type="AlphaFoldDB" id="A0A382SUQ8"/>
<sequence>MSPLNRRRIANFKANRRGYYSLYIFLILFSLSIFSEFLANDKPILIYFDGSF</sequence>
<evidence type="ECO:0000313" key="2">
    <source>
        <dbReference type="EMBL" id="SVD13205.1"/>
    </source>
</evidence>
<feature type="transmembrane region" description="Helical" evidence="1">
    <location>
        <begin position="20"/>
        <end position="39"/>
    </location>
</feature>
<protein>
    <submittedName>
        <fullName evidence="2">Uncharacterized protein</fullName>
    </submittedName>
</protein>
<organism evidence="2">
    <name type="scientific">marine metagenome</name>
    <dbReference type="NCBI Taxonomy" id="408172"/>
    <lineage>
        <taxon>unclassified sequences</taxon>
        <taxon>metagenomes</taxon>
        <taxon>ecological metagenomes</taxon>
    </lineage>
</organism>
<dbReference type="EMBL" id="UINC01131474">
    <property type="protein sequence ID" value="SVD13205.1"/>
    <property type="molecule type" value="Genomic_DNA"/>
</dbReference>
<dbReference type="PANTHER" id="PTHR30325:SF0">
    <property type="entry name" value="INNER MEMBRANE ABC TRANSPORTER PERMEASE PROTEIN YEJE"/>
    <property type="match status" value="1"/>
</dbReference>
<accession>A0A382SUQ8</accession>
<keyword evidence="1" id="KW-0472">Membrane</keyword>